<dbReference type="Proteomes" id="UP000473571">
    <property type="component" value="Unassembled WGS sequence"/>
</dbReference>
<name>A0A6L3MJK3_9BURK</name>
<accession>A0A6L3MJK3</accession>
<sequence length="51" mass="5650">DALARTNAPLADAPAEPTRRARRRQVTHCGASRRPHVARAARIHRVATKSR</sequence>
<comment type="caution">
    <text evidence="2">The sequence shown here is derived from an EMBL/GenBank/DDBJ whole genome shotgun (WGS) entry which is preliminary data.</text>
</comment>
<proteinExistence type="predicted"/>
<evidence type="ECO:0000313" key="3">
    <source>
        <dbReference type="Proteomes" id="UP000473571"/>
    </source>
</evidence>
<feature type="compositionally biased region" description="Basic residues" evidence="1">
    <location>
        <begin position="20"/>
        <end position="51"/>
    </location>
</feature>
<gene>
    <name evidence="2" type="ORF">F7R13_36185</name>
</gene>
<feature type="region of interest" description="Disordered" evidence="1">
    <location>
        <begin position="1"/>
        <end position="51"/>
    </location>
</feature>
<dbReference type="EMBL" id="VZOL01001473">
    <property type="protein sequence ID" value="KAB0630759.1"/>
    <property type="molecule type" value="Genomic_DNA"/>
</dbReference>
<organism evidence="2 3">
    <name type="scientific">Burkholderia territorii</name>
    <dbReference type="NCBI Taxonomy" id="1503055"/>
    <lineage>
        <taxon>Bacteria</taxon>
        <taxon>Pseudomonadati</taxon>
        <taxon>Pseudomonadota</taxon>
        <taxon>Betaproteobacteria</taxon>
        <taxon>Burkholderiales</taxon>
        <taxon>Burkholderiaceae</taxon>
        <taxon>Burkholderia</taxon>
        <taxon>Burkholderia cepacia complex</taxon>
    </lineage>
</organism>
<dbReference type="AlphaFoldDB" id="A0A6L3MJK3"/>
<feature type="non-terminal residue" evidence="2">
    <location>
        <position position="1"/>
    </location>
</feature>
<reference evidence="2 3" key="1">
    <citation type="submission" date="2019-09" db="EMBL/GenBank/DDBJ databases">
        <title>Draft genome sequences of 48 bacterial type strains from the CCUG.</title>
        <authorList>
            <person name="Tunovic T."/>
            <person name="Pineiro-Iglesias B."/>
            <person name="Unosson C."/>
            <person name="Inganas E."/>
            <person name="Ohlen M."/>
            <person name="Cardew S."/>
            <person name="Jensie-Markopoulos S."/>
            <person name="Salva-Serra F."/>
            <person name="Jaen-Luchoro D."/>
            <person name="Karlsson R."/>
            <person name="Svensson-Stadler L."/>
            <person name="Chun J."/>
            <person name="Moore E."/>
        </authorList>
    </citation>
    <scope>NUCLEOTIDE SEQUENCE [LARGE SCALE GENOMIC DNA]</scope>
    <source>
        <strain evidence="2 3">CCUG 65687</strain>
    </source>
</reference>
<evidence type="ECO:0000313" key="2">
    <source>
        <dbReference type="EMBL" id="KAB0630759.1"/>
    </source>
</evidence>
<evidence type="ECO:0000256" key="1">
    <source>
        <dbReference type="SAM" id="MobiDB-lite"/>
    </source>
</evidence>
<protein>
    <submittedName>
        <fullName evidence="2">LysR family transcriptional regulator</fullName>
    </submittedName>
</protein>